<feature type="compositionally biased region" description="Basic and acidic residues" evidence="1">
    <location>
        <begin position="75"/>
        <end position="85"/>
    </location>
</feature>
<accession>A0AAU9VUU2</accession>
<evidence type="ECO:0000313" key="2">
    <source>
        <dbReference type="EMBL" id="CAH3038551.1"/>
    </source>
</evidence>
<keyword evidence="3" id="KW-1185">Reference proteome</keyword>
<dbReference type="Proteomes" id="UP001159428">
    <property type="component" value="Unassembled WGS sequence"/>
</dbReference>
<evidence type="ECO:0000313" key="3">
    <source>
        <dbReference type="Proteomes" id="UP001159428"/>
    </source>
</evidence>
<proteinExistence type="predicted"/>
<feature type="region of interest" description="Disordered" evidence="1">
    <location>
        <begin position="75"/>
        <end position="95"/>
    </location>
</feature>
<name>A0AAU9VUU2_9CNID</name>
<evidence type="ECO:0000256" key="1">
    <source>
        <dbReference type="SAM" id="MobiDB-lite"/>
    </source>
</evidence>
<organism evidence="2 3">
    <name type="scientific">Pocillopora meandrina</name>
    <dbReference type="NCBI Taxonomy" id="46732"/>
    <lineage>
        <taxon>Eukaryota</taxon>
        <taxon>Metazoa</taxon>
        <taxon>Cnidaria</taxon>
        <taxon>Anthozoa</taxon>
        <taxon>Hexacorallia</taxon>
        <taxon>Scleractinia</taxon>
        <taxon>Astrocoeniina</taxon>
        <taxon>Pocilloporidae</taxon>
        <taxon>Pocillopora</taxon>
    </lineage>
</organism>
<protein>
    <submittedName>
        <fullName evidence="2">Uncharacterized protein</fullName>
    </submittedName>
</protein>
<dbReference type="EMBL" id="CALNXJ010000004">
    <property type="protein sequence ID" value="CAH3038551.1"/>
    <property type="molecule type" value="Genomic_DNA"/>
</dbReference>
<gene>
    <name evidence="2" type="ORF">PMEA_00021762</name>
</gene>
<comment type="caution">
    <text evidence="2">The sequence shown here is derived from an EMBL/GenBank/DDBJ whole genome shotgun (WGS) entry which is preliminary data.</text>
</comment>
<dbReference type="AlphaFoldDB" id="A0AAU9VUU2"/>
<sequence length="299" mass="34442">MVSKSSLQDIEKRLVSVLKHLQQIESQSRLKLFTECDKKMPSSAANFMGPDFRTQTRKKVYAVRSAFDIKNIKIPVDRNHGDPSKKSSSRSLKQAQERGKQFHKALVKQINGQRTRKSVEGQLLTKLEEEFNCKFLQAEVRIRGYAVKRSKVDCYKGKIDAVALRQSPRGDPEVVVVEWKTFAKDDLKNPMKWWNGATYFKKPLYQCLLYRELLQTHLEVSDLRARIGIMLVPYNQAHQGKVVPGLCTDFQDMEKEGLLKTIKSFQCRERLARYLEDGVLKETTVVKDIVDISATVKDM</sequence>
<reference evidence="2 3" key="1">
    <citation type="submission" date="2022-05" db="EMBL/GenBank/DDBJ databases">
        <authorList>
            <consortium name="Genoscope - CEA"/>
            <person name="William W."/>
        </authorList>
    </citation>
    <scope>NUCLEOTIDE SEQUENCE [LARGE SCALE GENOMIC DNA]</scope>
</reference>